<dbReference type="InterPro" id="IPR014001">
    <property type="entry name" value="Helicase_ATP-bd"/>
</dbReference>
<dbReference type="Pfam" id="PF00271">
    <property type="entry name" value="Helicase_C"/>
    <property type="match status" value="1"/>
</dbReference>
<keyword evidence="7" id="KW-1185">Reference proteome</keyword>
<organism evidence="6 7">
    <name type="scientific">Gulosibacter chungangensis</name>
    <dbReference type="NCBI Taxonomy" id="979746"/>
    <lineage>
        <taxon>Bacteria</taxon>
        <taxon>Bacillati</taxon>
        <taxon>Actinomycetota</taxon>
        <taxon>Actinomycetes</taxon>
        <taxon>Micrococcales</taxon>
        <taxon>Microbacteriaceae</taxon>
        <taxon>Gulosibacter</taxon>
    </lineage>
</organism>
<dbReference type="Pfam" id="PF09369">
    <property type="entry name" value="MZB"/>
    <property type="match status" value="1"/>
</dbReference>
<dbReference type="PROSITE" id="PS51192">
    <property type="entry name" value="HELICASE_ATP_BIND_1"/>
    <property type="match status" value="1"/>
</dbReference>
<dbReference type="GO" id="GO:0043138">
    <property type="term" value="F:3'-5' DNA helicase activity"/>
    <property type="evidence" value="ECO:0007669"/>
    <property type="project" value="TreeGrafter"/>
</dbReference>
<dbReference type="PANTHER" id="PTHR47957:SF3">
    <property type="entry name" value="ATP-DEPENDENT HELICASE HRQ1"/>
    <property type="match status" value="1"/>
</dbReference>
<feature type="coiled-coil region" evidence="3">
    <location>
        <begin position="1250"/>
        <end position="1277"/>
    </location>
</feature>
<reference evidence="6 7" key="1">
    <citation type="submission" date="2019-09" db="EMBL/GenBank/DDBJ databases">
        <title>Phylogeny of genus Pseudoclavibacter and closely related genus.</title>
        <authorList>
            <person name="Li Y."/>
        </authorList>
    </citation>
    <scope>NUCLEOTIDE SEQUENCE [LARGE SCALE GENOMIC DNA]</scope>
    <source>
        <strain evidence="6 7">KCTC 13959</strain>
    </source>
</reference>
<dbReference type="SMART" id="SM00490">
    <property type="entry name" value="HELICc"/>
    <property type="match status" value="1"/>
</dbReference>
<keyword evidence="6" id="KW-0347">Helicase</keyword>
<dbReference type="OrthoDB" id="3197455at2"/>
<comment type="caution">
    <text evidence="6">The sequence shown here is derived from an EMBL/GenBank/DDBJ whole genome shotgun (WGS) entry which is preliminary data.</text>
</comment>
<dbReference type="InterPro" id="IPR018973">
    <property type="entry name" value="MZB"/>
</dbReference>
<dbReference type="Gene3D" id="3.40.50.300">
    <property type="entry name" value="P-loop containing nucleotide triphosphate hydrolases"/>
    <property type="match status" value="2"/>
</dbReference>
<evidence type="ECO:0000256" key="3">
    <source>
        <dbReference type="SAM" id="Coils"/>
    </source>
</evidence>
<sequence length="2129" mass="232694">MTALLPSLQAGRFQQSVSDYLQTTFALTDKEVLDALDSFLADEHTGIFRGPYLRTRMPFKPATRKPTEVLEWYGAPYPPHGHQMAAFERLAQGKPTLVTTGTGSGKTEAFLFPILDHVLRAKRNGIAGTKALILYPMNALANDQARRIASLITTDPELAGVSAAIYTGEDGPKRRQVSPAGLITDRETIQAQAPDILLTNYKMLDQLLLRSKDQTIWEQSATSLRFLVLDEFHTYDGAQGTDVAMLLRRLGMTLKRHWPTNPERREALGINGAAAAAPLGLTVPVATSATLGGEDSTTMIDFANTVFGGGFDADSAVGETRYSVEDWAERASETTLGGAPRRFVGIDVEPIDLRALGAAANNTGSGALDIARAVIAELYESGHDFASASAEQLHDALRTHPDVRNLIEATQTPTALGDLVQELFSTAREIDEAASEAAINAIIAALSQVRMAVGFAAPSVDVNAWIRALTRIDRVAGPTAVFRWSDDGQIFLEDNDDAYSDEGRESEPAIYCRHCGRSGWGVAIRTTGEQRDLEAKGTNPREVAVKKLGSFRALIYAPAEADKLERFDEPTPGFGWWDVNNRRVHATLPETDGDSADTKILPVQWFDGEDADRDSNNEICPSCGRPDGIRFMGSAVATLLSVVTTALFGDAQLDGAEKKALVFTDSVQDAAHRAGFVQNRAHTFGLRNAIRRAIGDRTHTLEELSGELLARAETANERYRLLSPELAERENFREFWETEDPSKIKVATRRRVKTRLAFDLALEFGLQSTFARTLEQTASVTAEVDTGPAVVLERIAREAIEGFQFDAALEQSDVIPGDTLIAWARGVLEQMRERGAIEHQWLGQYVKDNGLRWKIWGGRPKAEGMPAFPKGRSAPAFPRIGPNPKTAKGEYLLDDLNSSQGWYARWTARILGVSTHAGAQLVQRLLKSIADGSLVKEHAITRTGGTAYGIEPERILVSPASNDQRHAGETMLRCDSCKALTPASPTTVAQLEGRPCPGLRCSGTLERLPLTESNYYRHLYEDSDMRRVIAREHTSLLPDDVRLTYETAFKSSDESPDAPNVLVATPTLEMGIDIGDLSTVMLASLPRTVANYVQRVGRAGRLTGSALALAFVPGRHEQLAWYQDPLELINGEVTAPATYLDAVGILKRQFLASVFDHLATNPNAEPLRLAKDVLTSTEPDSPLGDVLAELRASGAERLARFLSTFDHPGGSYLRESTRDALVAWLRPRADGSLPVEEAIATAANKYVTELESVRHRLRRVQETLVELQQKLVGVHEDEDVEDERNARATWRMLEKIRDERENDHWVSALERAGLLPNYTLLDDRVTLDVGVSWVDADTQQFENTAFEYSRDAGNAIREFAPGATFYAQGLAIEIDSVETGANASAIHDWVCCPECGHTRDLTEHPLEGSLGVCPRCGSAGFADMGQRMPVIELESVSAQVRRDESLISDSSEDRVRAYFNMVHLADIDAAQLDSVWFDEGTGLGVKYAREVTIRSINLGKSTEAAAGTPRLLGGFEIAAPMFRICRECGHLDQKPDENSWREHKPWCSHRKHRDEDAVSVALSRTLETQGMLIRLPEHFDTGDELVLPSLMAAVHLGLREVIGGDPSHLDIISVKDVPHGAGGTTSFPALLVHDRVPGGTGYLADHSTVAGLEQILLAALAVVENCVCQTQGRSACHRCLLPFAPPGASRSVWRNTAERSLREMLGVPSDRDEPVVAANWKPVTEDPGKTEAGSALERRFRKAFLAGVETLGGNVQQQPGVHGNTVLVTLPRGHRRTLKPEEHMRGARPDFVLRTGNADDGALAIFLDGYRYHATEAINRLADDHAKRAEIRSDIDVRVISLTWEDVEDYLNGTPNTVPQWIAANPLYARLGPALGLNAGDLERVTENPMRRIFDWMRDPQTALNAWDRILPALPTLLLGMGQTAALDGVGLDGAAVRALDGSLEAGNPGSAQWRQGTLAVVTRVMQAVGGRPTYETAIVLDDSSDALARPEFRSDWRSFLHWSNVLGVDTRNTTIRVRSQVASAAPVSRVDVRFQEEWIDALEYATADEKALLQPLQEAGFVPAPEVGEERGDGVTLPALWEAAKVALVIDLDEAEVASVRAEGYDTLDDVAAVLAHFAGASEGNEVD</sequence>
<dbReference type="GO" id="GO:0005524">
    <property type="term" value="F:ATP binding"/>
    <property type="evidence" value="ECO:0007669"/>
    <property type="project" value="UniProtKB-KW"/>
</dbReference>
<dbReference type="GO" id="GO:0036297">
    <property type="term" value="P:interstrand cross-link repair"/>
    <property type="evidence" value="ECO:0007669"/>
    <property type="project" value="TreeGrafter"/>
</dbReference>
<feature type="domain" description="Helicase ATP-binding" evidence="4">
    <location>
        <begin position="87"/>
        <end position="309"/>
    </location>
</feature>
<evidence type="ECO:0000313" key="6">
    <source>
        <dbReference type="EMBL" id="KAB1643538.1"/>
    </source>
</evidence>
<keyword evidence="1" id="KW-0547">Nucleotide-binding</keyword>
<dbReference type="InterPro" id="IPR011545">
    <property type="entry name" value="DEAD/DEAH_box_helicase_dom"/>
</dbReference>
<dbReference type="PANTHER" id="PTHR47957">
    <property type="entry name" value="ATP-DEPENDENT HELICASE HRQ1"/>
    <property type="match status" value="1"/>
</dbReference>
<keyword evidence="2" id="KW-0067">ATP-binding</keyword>
<dbReference type="InterPro" id="IPR027417">
    <property type="entry name" value="P-loop_NTPase"/>
</dbReference>
<evidence type="ECO:0000259" key="4">
    <source>
        <dbReference type="PROSITE" id="PS51192"/>
    </source>
</evidence>
<dbReference type="EMBL" id="WBKB01000003">
    <property type="protein sequence ID" value="KAB1643538.1"/>
    <property type="molecule type" value="Genomic_DNA"/>
</dbReference>
<proteinExistence type="predicted"/>
<evidence type="ECO:0000313" key="7">
    <source>
        <dbReference type="Proteomes" id="UP000433493"/>
    </source>
</evidence>
<dbReference type="GO" id="GO:0003676">
    <property type="term" value="F:nucleic acid binding"/>
    <property type="evidence" value="ECO:0007669"/>
    <property type="project" value="InterPro"/>
</dbReference>
<evidence type="ECO:0000259" key="5">
    <source>
        <dbReference type="PROSITE" id="PS51194"/>
    </source>
</evidence>
<gene>
    <name evidence="6" type="ORF">F8O05_06540</name>
</gene>
<dbReference type="GO" id="GO:0006289">
    <property type="term" value="P:nucleotide-excision repair"/>
    <property type="evidence" value="ECO:0007669"/>
    <property type="project" value="TreeGrafter"/>
</dbReference>
<name>A0A7J5BE28_9MICO</name>
<keyword evidence="3" id="KW-0175">Coiled coil</keyword>
<dbReference type="RefSeq" id="WP_158051953.1">
    <property type="nucleotide sequence ID" value="NZ_WBKB01000003.1"/>
</dbReference>
<evidence type="ECO:0000256" key="2">
    <source>
        <dbReference type="ARBA" id="ARBA00022840"/>
    </source>
</evidence>
<dbReference type="Pfam" id="PF00270">
    <property type="entry name" value="DEAD"/>
    <property type="match status" value="1"/>
</dbReference>
<accession>A0A7J5BE28</accession>
<feature type="domain" description="Helicase C-terminal" evidence="5">
    <location>
        <begin position="1000"/>
        <end position="1144"/>
    </location>
</feature>
<protein>
    <submittedName>
        <fullName evidence="6">DEAD/DEAH box helicase</fullName>
    </submittedName>
</protein>
<keyword evidence="6" id="KW-0378">Hydrolase</keyword>
<dbReference type="Proteomes" id="UP000433493">
    <property type="component" value="Unassembled WGS sequence"/>
</dbReference>
<dbReference type="SUPFAM" id="SSF52540">
    <property type="entry name" value="P-loop containing nucleoside triphosphate hydrolases"/>
    <property type="match status" value="2"/>
</dbReference>
<dbReference type="InterPro" id="IPR001650">
    <property type="entry name" value="Helicase_C-like"/>
</dbReference>
<dbReference type="PROSITE" id="PS51194">
    <property type="entry name" value="HELICASE_CTER"/>
    <property type="match status" value="1"/>
</dbReference>
<evidence type="ECO:0000256" key="1">
    <source>
        <dbReference type="ARBA" id="ARBA00022741"/>
    </source>
</evidence>
<dbReference type="SMART" id="SM00487">
    <property type="entry name" value="DEXDc"/>
    <property type="match status" value="1"/>
</dbReference>